<evidence type="ECO:0000313" key="2">
    <source>
        <dbReference type="Proteomes" id="UP000249886"/>
    </source>
</evidence>
<evidence type="ECO:0008006" key="3">
    <source>
        <dbReference type="Google" id="ProtNLM"/>
    </source>
</evidence>
<dbReference type="RefSeq" id="WP_005526656.1">
    <property type="nucleotide sequence ID" value="NZ_CP050134.2"/>
</dbReference>
<evidence type="ECO:0000313" key="1">
    <source>
        <dbReference type="EMBL" id="SPW24412.1"/>
    </source>
</evidence>
<organism evidence="1 2">
    <name type="scientific">Corynebacterium matruchotii</name>
    <dbReference type="NCBI Taxonomy" id="43768"/>
    <lineage>
        <taxon>Bacteria</taxon>
        <taxon>Bacillati</taxon>
        <taxon>Actinomycetota</taxon>
        <taxon>Actinomycetes</taxon>
        <taxon>Mycobacteriales</taxon>
        <taxon>Corynebacteriaceae</taxon>
        <taxon>Corynebacterium</taxon>
    </lineage>
</organism>
<accession>A0A6H9XBW9</accession>
<dbReference type="GeneID" id="84574769"/>
<name>A0A6H9XBW9_9CORY</name>
<dbReference type="Proteomes" id="UP000249886">
    <property type="component" value="Unassembled WGS sequence"/>
</dbReference>
<comment type="caution">
    <text evidence="1">The sequence shown here is derived from an EMBL/GenBank/DDBJ whole genome shotgun (WGS) entry which is preliminary data.</text>
</comment>
<protein>
    <recommendedName>
        <fullName evidence="3">DUF559 domain-containing protein</fullName>
    </recommendedName>
</protein>
<dbReference type="AlphaFoldDB" id="A0A6H9XBW9"/>
<gene>
    <name evidence="1" type="ORF">NCTC10254_00790</name>
</gene>
<dbReference type="EMBL" id="UARK01000001">
    <property type="protein sequence ID" value="SPW24412.1"/>
    <property type="molecule type" value="Genomic_DNA"/>
</dbReference>
<sequence>MVELKLVWWPQFPTEEFEYHYLPLTATVGTPRFEYEEAPYFQRLLLHANAAQVTRKKAVISCLAAAMVHGIPVLNLERSTRVELNLPGKARPPSGYPEIFHYRDAYLPESDITVVRGYRVTTVERTFVDICAVNGELEGLVFLESALRRGYTKGRFQQYLDSNCGRWGISKAQKILAKALYGIDSVYETFARCLIEEYFPHLTVEPQAVFSTPNSYYRVDLLVAGFLILEIDGWEKYRGSDKQVRAIYERQIAREQFLSDAGYHVLRVHPDEIASKLLRKIAFLTGHPTLNRHRVLDLHNQPPWWNK</sequence>
<proteinExistence type="predicted"/>
<reference evidence="1 2" key="1">
    <citation type="submission" date="2018-06" db="EMBL/GenBank/DDBJ databases">
        <authorList>
            <consortium name="Pathogen Informatics"/>
            <person name="Doyle S."/>
        </authorList>
    </citation>
    <scope>NUCLEOTIDE SEQUENCE [LARGE SCALE GENOMIC DNA]</scope>
    <source>
        <strain evidence="1 2">NCTC10254</strain>
    </source>
</reference>